<protein>
    <submittedName>
        <fullName evidence="1">Uncharacterized protein</fullName>
    </submittedName>
</protein>
<dbReference type="EMBL" id="ASHM01024471">
    <property type="protein sequence ID" value="PNX72306.1"/>
    <property type="molecule type" value="Genomic_DNA"/>
</dbReference>
<reference evidence="1 2" key="1">
    <citation type="journal article" date="2014" name="Am. J. Bot.">
        <title>Genome assembly and annotation for red clover (Trifolium pratense; Fabaceae).</title>
        <authorList>
            <person name="Istvanek J."/>
            <person name="Jaros M."/>
            <person name="Krenek A."/>
            <person name="Repkova J."/>
        </authorList>
    </citation>
    <scope>NUCLEOTIDE SEQUENCE [LARGE SCALE GENOMIC DNA]</scope>
    <source>
        <strain evidence="2">cv. Tatra</strain>
        <tissue evidence="1">Young leaves</tissue>
    </source>
</reference>
<dbReference type="AlphaFoldDB" id="A0A2K3L1C3"/>
<dbReference type="Proteomes" id="UP000236291">
    <property type="component" value="Unassembled WGS sequence"/>
</dbReference>
<gene>
    <name evidence="1" type="ORF">L195_g028196</name>
</gene>
<evidence type="ECO:0000313" key="1">
    <source>
        <dbReference type="EMBL" id="PNX72306.1"/>
    </source>
</evidence>
<evidence type="ECO:0000313" key="2">
    <source>
        <dbReference type="Proteomes" id="UP000236291"/>
    </source>
</evidence>
<reference evidence="1 2" key="2">
    <citation type="journal article" date="2017" name="Front. Plant Sci.">
        <title>Gene Classification and Mining of Molecular Markers Useful in Red Clover (Trifolium pratense) Breeding.</title>
        <authorList>
            <person name="Istvanek J."/>
            <person name="Dluhosova J."/>
            <person name="Dluhos P."/>
            <person name="Patkova L."/>
            <person name="Nedelnik J."/>
            <person name="Repkova J."/>
        </authorList>
    </citation>
    <scope>NUCLEOTIDE SEQUENCE [LARGE SCALE GENOMIC DNA]</scope>
    <source>
        <strain evidence="2">cv. Tatra</strain>
        <tissue evidence="1">Young leaves</tissue>
    </source>
</reference>
<accession>A0A2K3L1C3</accession>
<sequence length="67" mass="7533">MTQISYATRPYRTCGVGARSSRGAEARFAHVIRLRESRGVEAHVAYVTVSSYKMRGRPRLSCDELDV</sequence>
<name>A0A2K3L1C3_TRIPR</name>
<organism evidence="1 2">
    <name type="scientific">Trifolium pratense</name>
    <name type="common">Red clover</name>
    <dbReference type="NCBI Taxonomy" id="57577"/>
    <lineage>
        <taxon>Eukaryota</taxon>
        <taxon>Viridiplantae</taxon>
        <taxon>Streptophyta</taxon>
        <taxon>Embryophyta</taxon>
        <taxon>Tracheophyta</taxon>
        <taxon>Spermatophyta</taxon>
        <taxon>Magnoliopsida</taxon>
        <taxon>eudicotyledons</taxon>
        <taxon>Gunneridae</taxon>
        <taxon>Pentapetalae</taxon>
        <taxon>rosids</taxon>
        <taxon>fabids</taxon>
        <taxon>Fabales</taxon>
        <taxon>Fabaceae</taxon>
        <taxon>Papilionoideae</taxon>
        <taxon>50 kb inversion clade</taxon>
        <taxon>NPAAA clade</taxon>
        <taxon>Hologalegina</taxon>
        <taxon>IRL clade</taxon>
        <taxon>Trifolieae</taxon>
        <taxon>Trifolium</taxon>
    </lineage>
</organism>
<proteinExistence type="predicted"/>
<comment type="caution">
    <text evidence="1">The sequence shown here is derived from an EMBL/GenBank/DDBJ whole genome shotgun (WGS) entry which is preliminary data.</text>
</comment>